<proteinExistence type="predicted"/>
<keyword evidence="2" id="KW-1185">Reference proteome</keyword>
<sequence length="139" mass="15377">MSETLRRIMRFGLSEIEVEFPLHRHSPGRDESGRVVAIVKDSGVERSLNLHSMQWNDRRLCRISRDGRSSSKNPHYEGILCVCTRMLCAARAHTIGHAPDDSAAVGRLSSAHPNAEIRRKRLHLPSNASVGCAVLSTGP</sequence>
<name>A0AAD9L4N9_RIDPI</name>
<dbReference type="AlphaFoldDB" id="A0AAD9L4N9"/>
<dbReference type="EMBL" id="JAODUO010000334">
    <property type="protein sequence ID" value="KAK2182841.1"/>
    <property type="molecule type" value="Genomic_DNA"/>
</dbReference>
<evidence type="ECO:0000313" key="1">
    <source>
        <dbReference type="EMBL" id="KAK2182841.1"/>
    </source>
</evidence>
<reference evidence="1" key="1">
    <citation type="journal article" date="2023" name="Mol. Biol. Evol.">
        <title>Third-Generation Sequencing Reveals the Adaptive Role of the Epigenome in Three Deep-Sea Polychaetes.</title>
        <authorList>
            <person name="Perez M."/>
            <person name="Aroh O."/>
            <person name="Sun Y."/>
            <person name="Lan Y."/>
            <person name="Juniper S.K."/>
            <person name="Young C.R."/>
            <person name="Angers B."/>
            <person name="Qian P.Y."/>
        </authorList>
    </citation>
    <scope>NUCLEOTIDE SEQUENCE</scope>
    <source>
        <strain evidence="1">R07B-5</strain>
    </source>
</reference>
<protein>
    <submittedName>
        <fullName evidence="1">Uncharacterized protein</fullName>
    </submittedName>
</protein>
<gene>
    <name evidence="1" type="ORF">NP493_334g03063</name>
</gene>
<organism evidence="1 2">
    <name type="scientific">Ridgeia piscesae</name>
    <name type="common">Tubeworm</name>
    <dbReference type="NCBI Taxonomy" id="27915"/>
    <lineage>
        <taxon>Eukaryota</taxon>
        <taxon>Metazoa</taxon>
        <taxon>Spiralia</taxon>
        <taxon>Lophotrochozoa</taxon>
        <taxon>Annelida</taxon>
        <taxon>Polychaeta</taxon>
        <taxon>Sedentaria</taxon>
        <taxon>Canalipalpata</taxon>
        <taxon>Sabellida</taxon>
        <taxon>Siboglinidae</taxon>
        <taxon>Ridgeia</taxon>
    </lineage>
</organism>
<comment type="caution">
    <text evidence="1">The sequence shown here is derived from an EMBL/GenBank/DDBJ whole genome shotgun (WGS) entry which is preliminary data.</text>
</comment>
<accession>A0AAD9L4N9</accession>
<dbReference type="Proteomes" id="UP001209878">
    <property type="component" value="Unassembled WGS sequence"/>
</dbReference>
<evidence type="ECO:0000313" key="2">
    <source>
        <dbReference type="Proteomes" id="UP001209878"/>
    </source>
</evidence>